<evidence type="ECO:0000256" key="2">
    <source>
        <dbReference type="ARBA" id="ARBA00022723"/>
    </source>
</evidence>
<dbReference type="EMBL" id="JAUJYO010000004">
    <property type="protein sequence ID" value="KAK1319798.1"/>
    <property type="molecule type" value="Genomic_DNA"/>
</dbReference>
<dbReference type="Pfam" id="PF12617">
    <property type="entry name" value="LdpA_C"/>
    <property type="match status" value="1"/>
</dbReference>
<organism evidence="7 8">
    <name type="scientific">Acorus calamus</name>
    <name type="common">Sweet flag</name>
    <dbReference type="NCBI Taxonomy" id="4465"/>
    <lineage>
        <taxon>Eukaryota</taxon>
        <taxon>Viridiplantae</taxon>
        <taxon>Streptophyta</taxon>
        <taxon>Embryophyta</taxon>
        <taxon>Tracheophyta</taxon>
        <taxon>Spermatophyta</taxon>
        <taxon>Magnoliopsida</taxon>
        <taxon>Liliopsida</taxon>
        <taxon>Acoraceae</taxon>
        <taxon>Acorus</taxon>
    </lineage>
</organism>
<feature type="region of interest" description="Disordered" evidence="5">
    <location>
        <begin position="1"/>
        <end position="26"/>
    </location>
</feature>
<dbReference type="InterPro" id="IPR017900">
    <property type="entry name" value="4Fe4S_Fe_S_CS"/>
</dbReference>
<dbReference type="InterPro" id="IPR057431">
    <property type="entry name" value="LdpA_Fe-S-bd"/>
</dbReference>
<protein>
    <recommendedName>
        <fullName evidence="6">4Fe-4S ferredoxin-type domain-containing protein</fullName>
    </recommendedName>
</protein>
<keyword evidence="8" id="KW-1185">Reference proteome</keyword>
<feature type="compositionally biased region" description="Low complexity" evidence="5">
    <location>
        <begin position="1"/>
        <end position="11"/>
    </location>
</feature>
<gene>
    <name evidence="7" type="ORF">QJS10_CPB04g01021</name>
</gene>
<dbReference type="InterPro" id="IPR021039">
    <property type="entry name" value="Fe-S-bd_prot_LdpA_C"/>
</dbReference>
<dbReference type="PANTHER" id="PTHR24960">
    <property type="entry name" value="PHOTOSYSTEM I IRON-SULFUR CENTER-RELATED"/>
    <property type="match status" value="1"/>
</dbReference>
<dbReference type="PROSITE" id="PS00198">
    <property type="entry name" value="4FE4S_FER_1"/>
    <property type="match status" value="1"/>
</dbReference>
<reference evidence="7" key="2">
    <citation type="submission" date="2023-06" db="EMBL/GenBank/DDBJ databases">
        <authorList>
            <person name="Ma L."/>
            <person name="Liu K.-W."/>
            <person name="Li Z."/>
            <person name="Hsiao Y.-Y."/>
            <person name="Qi Y."/>
            <person name="Fu T."/>
            <person name="Tang G."/>
            <person name="Zhang D."/>
            <person name="Sun W.-H."/>
            <person name="Liu D.-K."/>
            <person name="Li Y."/>
            <person name="Chen G.-Z."/>
            <person name="Liu X.-D."/>
            <person name="Liao X.-Y."/>
            <person name="Jiang Y.-T."/>
            <person name="Yu X."/>
            <person name="Hao Y."/>
            <person name="Huang J."/>
            <person name="Zhao X.-W."/>
            <person name="Ke S."/>
            <person name="Chen Y.-Y."/>
            <person name="Wu W.-L."/>
            <person name="Hsu J.-L."/>
            <person name="Lin Y.-F."/>
            <person name="Huang M.-D."/>
            <person name="Li C.-Y."/>
            <person name="Huang L."/>
            <person name="Wang Z.-W."/>
            <person name="Zhao X."/>
            <person name="Zhong W.-Y."/>
            <person name="Peng D.-H."/>
            <person name="Ahmad S."/>
            <person name="Lan S."/>
            <person name="Zhang J.-S."/>
            <person name="Tsai W.-C."/>
            <person name="Van De Peer Y."/>
            <person name="Liu Z.-J."/>
        </authorList>
    </citation>
    <scope>NUCLEOTIDE SEQUENCE</scope>
    <source>
        <strain evidence="7">CP</strain>
        <tissue evidence="7">Leaves</tissue>
    </source>
</reference>
<evidence type="ECO:0000259" key="6">
    <source>
        <dbReference type="PROSITE" id="PS51379"/>
    </source>
</evidence>
<reference evidence="7" key="1">
    <citation type="journal article" date="2023" name="Nat. Commun.">
        <title>Diploid and tetraploid genomes of Acorus and the evolution of monocots.</title>
        <authorList>
            <person name="Ma L."/>
            <person name="Liu K.W."/>
            <person name="Li Z."/>
            <person name="Hsiao Y.Y."/>
            <person name="Qi Y."/>
            <person name="Fu T."/>
            <person name="Tang G.D."/>
            <person name="Zhang D."/>
            <person name="Sun W.H."/>
            <person name="Liu D.K."/>
            <person name="Li Y."/>
            <person name="Chen G.Z."/>
            <person name="Liu X.D."/>
            <person name="Liao X.Y."/>
            <person name="Jiang Y.T."/>
            <person name="Yu X."/>
            <person name="Hao Y."/>
            <person name="Huang J."/>
            <person name="Zhao X.W."/>
            <person name="Ke S."/>
            <person name="Chen Y.Y."/>
            <person name="Wu W.L."/>
            <person name="Hsu J.L."/>
            <person name="Lin Y.F."/>
            <person name="Huang M.D."/>
            <person name="Li C.Y."/>
            <person name="Huang L."/>
            <person name="Wang Z.W."/>
            <person name="Zhao X."/>
            <person name="Zhong W.Y."/>
            <person name="Peng D.H."/>
            <person name="Ahmad S."/>
            <person name="Lan S."/>
            <person name="Zhang J.S."/>
            <person name="Tsai W.C."/>
            <person name="Van de Peer Y."/>
            <person name="Liu Z.J."/>
        </authorList>
    </citation>
    <scope>NUCLEOTIDE SEQUENCE</scope>
    <source>
        <strain evidence="7">CP</strain>
    </source>
</reference>
<dbReference type="GO" id="GO:0046872">
    <property type="term" value="F:metal ion binding"/>
    <property type="evidence" value="ECO:0007669"/>
    <property type="project" value="UniProtKB-KW"/>
</dbReference>
<feature type="domain" description="4Fe-4S ferredoxin-type" evidence="6">
    <location>
        <begin position="131"/>
        <end position="162"/>
    </location>
</feature>
<dbReference type="AlphaFoldDB" id="A0AAV9F1N7"/>
<keyword evidence="4" id="KW-0411">Iron-sulfur</keyword>
<comment type="caution">
    <text evidence="7">The sequence shown here is derived from an EMBL/GenBank/DDBJ whole genome shotgun (WGS) entry which is preliminary data.</text>
</comment>
<keyword evidence="2" id="KW-0479">Metal-binding</keyword>
<keyword evidence="1" id="KW-0004">4Fe-4S</keyword>
<feature type="domain" description="4Fe-4S ferredoxin-type" evidence="6">
    <location>
        <begin position="164"/>
        <end position="189"/>
    </location>
</feature>
<dbReference type="PROSITE" id="PS51379">
    <property type="entry name" value="4FE4S_FER_2"/>
    <property type="match status" value="2"/>
</dbReference>
<dbReference type="SUPFAM" id="SSF54862">
    <property type="entry name" value="4Fe-4S ferredoxins"/>
    <property type="match status" value="1"/>
</dbReference>
<evidence type="ECO:0000256" key="4">
    <source>
        <dbReference type="ARBA" id="ARBA00023014"/>
    </source>
</evidence>
<evidence type="ECO:0000256" key="5">
    <source>
        <dbReference type="SAM" id="MobiDB-lite"/>
    </source>
</evidence>
<sequence length="307" mass="33515">MLVSSASAVPLPSSPPSIPRRDDQSHRTVRTLVESIRASPSTSGPPVESLRRGDWVKLICGASFEDSADVRNLSLVYALSGVDCIDCAADSSVVTAAAEGIEAAVEVSDGLARKPWLMISVNDDETDLHFRKAEFDPEECPKDCSRPCERVCPANAIALEKGGVITERCYGCGRCLPVCPYDKIRASAYVRDATATSQLLRRPNVDAIEIHTSGRRTDLFQKLWHDLGDSTGHVKIVAVSLPNLCDLTLSAMNEIYSIMDPHFQWDNLWQLDGRPMSGDIGRGATREAIAFATEMAAVQNRPHGRFM</sequence>
<dbReference type="GO" id="GO:0051539">
    <property type="term" value="F:4 iron, 4 sulfur cluster binding"/>
    <property type="evidence" value="ECO:0007669"/>
    <property type="project" value="UniProtKB-KW"/>
</dbReference>
<dbReference type="Gene3D" id="3.30.70.20">
    <property type="match status" value="1"/>
</dbReference>
<evidence type="ECO:0000256" key="1">
    <source>
        <dbReference type="ARBA" id="ARBA00022485"/>
    </source>
</evidence>
<name>A0AAV9F1N7_ACOCL</name>
<keyword evidence="3" id="KW-0408">Iron</keyword>
<dbReference type="PANTHER" id="PTHR24960:SF79">
    <property type="entry name" value="PHOTOSYSTEM I IRON-SULFUR CENTER"/>
    <property type="match status" value="1"/>
</dbReference>
<evidence type="ECO:0000313" key="7">
    <source>
        <dbReference type="EMBL" id="KAK1319798.1"/>
    </source>
</evidence>
<dbReference type="Proteomes" id="UP001180020">
    <property type="component" value="Unassembled WGS sequence"/>
</dbReference>
<evidence type="ECO:0000256" key="3">
    <source>
        <dbReference type="ARBA" id="ARBA00023004"/>
    </source>
</evidence>
<dbReference type="InterPro" id="IPR017896">
    <property type="entry name" value="4Fe4S_Fe-S-bd"/>
</dbReference>
<accession>A0AAV9F1N7</accession>
<dbReference type="Pfam" id="PF25160">
    <property type="entry name" value="LdpA_Fe-S-bd"/>
    <property type="match status" value="1"/>
</dbReference>
<dbReference type="InterPro" id="IPR050157">
    <property type="entry name" value="PSI_iron-sulfur_center"/>
</dbReference>
<evidence type="ECO:0000313" key="8">
    <source>
        <dbReference type="Proteomes" id="UP001180020"/>
    </source>
</evidence>
<proteinExistence type="predicted"/>